<dbReference type="Gene3D" id="1.10.357.10">
    <property type="entry name" value="Tetracycline Repressor, domain 2"/>
    <property type="match status" value="1"/>
</dbReference>
<reference evidence="6 7" key="1">
    <citation type="submission" date="2020-04" db="EMBL/GenBank/DDBJ databases">
        <title>Genome sequencing of novel species.</title>
        <authorList>
            <person name="Heo J."/>
            <person name="Kim S.-J."/>
            <person name="Kim J.-S."/>
            <person name="Hong S.-B."/>
            <person name="Kwon S.-W."/>
        </authorList>
    </citation>
    <scope>NUCLEOTIDE SEQUENCE [LARGE SCALE GENOMIC DNA]</scope>
    <source>
        <strain evidence="6 7">MFER-1</strain>
    </source>
</reference>
<evidence type="ECO:0000256" key="2">
    <source>
        <dbReference type="ARBA" id="ARBA00023125"/>
    </source>
</evidence>
<gene>
    <name evidence="6" type="ORF">HH215_12130</name>
</gene>
<dbReference type="PANTHER" id="PTHR30055">
    <property type="entry name" value="HTH-TYPE TRANSCRIPTIONAL REGULATOR RUTR"/>
    <property type="match status" value="1"/>
</dbReference>
<evidence type="ECO:0000313" key="6">
    <source>
        <dbReference type="EMBL" id="QJD88115.1"/>
    </source>
</evidence>
<dbReference type="Pfam" id="PF02909">
    <property type="entry name" value="TetR_C_1"/>
    <property type="match status" value="1"/>
</dbReference>
<dbReference type="InterPro" id="IPR009057">
    <property type="entry name" value="Homeodomain-like_sf"/>
</dbReference>
<evidence type="ECO:0000259" key="5">
    <source>
        <dbReference type="PROSITE" id="PS50977"/>
    </source>
</evidence>
<dbReference type="GO" id="GO:0003700">
    <property type="term" value="F:DNA-binding transcription factor activity"/>
    <property type="evidence" value="ECO:0007669"/>
    <property type="project" value="TreeGrafter"/>
</dbReference>
<dbReference type="SUPFAM" id="SSF48498">
    <property type="entry name" value="Tetracyclin repressor-like, C-terminal domain"/>
    <property type="match status" value="1"/>
</dbReference>
<dbReference type="PROSITE" id="PS50977">
    <property type="entry name" value="HTH_TETR_2"/>
    <property type="match status" value="1"/>
</dbReference>
<dbReference type="GO" id="GO:0000976">
    <property type="term" value="F:transcription cis-regulatory region binding"/>
    <property type="evidence" value="ECO:0007669"/>
    <property type="project" value="TreeGrafter"/>
</dbReference>
<dbReference type="RefSeq" id="WP_169284354.1">
    <property type="nucleotide sequence ID" value="NZ_CP051680.1"/>
</dbReference>
<dbReference type="AlphaFoldDB" id="A0A7Z2ZQK0"/>
<sequence>MQNNDHSDRDALNDLPNGVKLSWGLGKQPSRGPKGELSVKKIVDAAIAIADQEGLAAVSMNRVASSLGFTTMSLYRYISSKDDLLILMQDAICEVAIPPETDGSDWREQMRAYLKACTDIFCSHPWFGDLSITSIPLGPNNLQVIDWMLRTMRDFPLNDYEKMSILLLISSYARSTGIIKRDMVRAIQAGGSAEAFTGLNYSAALKQLVQPERFPSLHPIVMSGAYTGENESENTVGDDFDFGLERILDGIQHYLDIKRED</sequence>
<keyword evidence="7" id="KW-1185">Reference proteome</keyword>
<dbReference type="SUPFAM" id="SSF46689">
    <property type="entry name" value="Homeodomain-like"/>
    <property type="match status" value="1"/>
</dbReference>
<evidence type="ECO:0000256" key="1">
    <source>
        <dbReference type="ARBA" id="ARBA00023015"/>
    </source>
</evidence>
<dbReference type="PANTHER" id="PTHR30055:SF151">
    <property type="entry name" value="TRANSCRIPTIONAL REGULATORY PROTEIN"/>
    <property type="match status" value="1"/>
</dbReference>
<dbReference type="Pfam" id="PF00440">
    <property type="entry name" value="TetR_N"/>
    <property type="match status" value="1"/>
</dbReference>
<name>A0A7Z2ZQK0_9BACL</name>
<dbReference type="InterPro" id="IPR050109">
    <property type="entry name" value="HTH-type_TetR-like_transc_reg"/>
</dbReference>
<dbReference type="EMBL" id="CP051680">
    <property type="protein sequence ID" value="QJD88115.1"/>
    <property type="molecule type" value="Genomic_DNA"/>
</dbReference>
<dbReference type="InterPro" id="IPR001647">
    <property type="entry name" value="HTH_TetR"/>
</dbReference>
<keyword evidence="3" id="KW-0804">Transcription</keyword>
<dbReference type="GO" id="GO:0045892">
    <property type="term" value="P:negative regulation of DNA-templated transcription"/>
    <property type="evidence" value="ECO:0007669"/>
    <property type="project" value="InterPro"/>
</dbReference>
<protein>
    <submittedName>
        <fullName evidence="6">TetR/AcrR family transcriptional regulator</fullName>
    </submittedName>
</protein>
<evidence type="ECO:0000256" key="4">
    <source>
        <dbReference type="PROSITE-ProRule" id="PRU00335"/>
    </source>
</evidence>
<evidence type="ECO:0000313" key="7">
    <source>
        <dbReference type="Proteomes" id="UP000502248"/>
    </source>
</evidence>
<dbReference type="PRINTS" id="PR00455">
    <property type="entry name" value="HTHTETR"/>
</dbReference>
<dbReference type="InterPro" id="IPR004111">
    <property type="entry name" value="Repressor_TetR_C"/>
</dbReference>
<feature type="DNA-binding region" description="H-T-H motif" evidence="4">
    <location>
        <begin position="59"/>
        <end position="78"/>
    </location>
</feature>
<keyword evidence="1" id="KW-0805">Transcription regulation</keyword>
<dbReference type="Proteomes" id="UP000502248">
    <property type="component" value="Chromosome"/>
</dbReference>
<evidence type="ECO:0000256" key="3">
    <source>
        <dbReference type="ARBA" id="ARBA00023163"/>
    </source>
</evidence>
<organism evidence="6 7">
    <name type="scientific">Cohnella herbarum</name>
    <dbReference type="NCBI Taxonomy" id="2728023"/>
    <lineage>
        <taxon>Bacteria</taxon>
        <taxon>Bacillati</taxon>
        <taxon>Bacillota</taxon>
        <taxon>Bacilli</taxon>
        <taxon>Bacillales</taxon>
        <taxon>Paenibacillaceae</taxon>
        <taxon>Cohnella</taxon>
    </lineage>
</organism>
<dbReference type="InterPro" id="IPR036271">
    <property type="entry name" value="Tet_transcr_reg_TetR-rel_C_sf"/>
</dbReference>
<keyword evidence="2 4" id="KW-0238">DNA-binding</keyword>
<feature type="domain" description="HTH tetR-type" evidence="5">
    <location>
        <begin position="36"/>
        <end position="96"/>
    </location>
</feature>
<proteinExistence type="predicted"/>
<dbReference type="Gene3D" id="1.10.10.60">
    <property type="entry name" value="Homeodomain-like"/>
    <property type="match status" value="1"/>
</dbReference>
<accession>A0A7Z2ZQK0</accession>
<dbReference type="KEGG" id="cheb:HH215_12130"/>